<dbReference type="AlphaFoldDB" id="A0A7S2XTX6"/>
<keyword evidence="7" id="KW-1133">Transmembrane helix</keyword>
<dbReference type="GO" id="GO:0071949">
    <property type="term" value="F:FAD binding"/>
    <property type="evidence" value="ECO:0007669"/>
    <property type="project" value="InterPro"/>
</dbReference>
<dbReference type="InterPro" id="IPR002938">
    <property type="entry name" value="FAD-bd"/>
</dbReference>
<evidence type="ECO:0000313" key="9">
    <source>
        <dbReference type="EMBL" id="CAD9827545.1"/>
    </source>
</evidence>
<reference evidence="9" key="1">
    <citation type="submission" date="2021-01" db="EMBL/GenBank/DDBJ databases">
        <authorList>
            <person name="Corre E."/>
            <person name="Pelletier E."/>
            <person name="Niang G."/>
            <person name="Scheremetjew M."/>
            <person name="Finn R."/>
            <person name="Kale V."/>
            <person name="Holt S."/>
            <person name="Cochrane G."/>
            <person name="Meng A."/>
            <person name="Brown T."/>
            <person name="Cohen L."/>
        </authorList>
    </citation>
    <scope>NUCLEOTIDE SEQUENCE</scope>
    <source>
        <strain evidence="9">CCMP2084</strain>
    </source>
</reference>
<protein>
    <recommendedName>
        <fullName evidence="8">FAD-binding domain-containing protein</fullName>
    </recommendedName>
</protein>
<keyword evidence="7" id="KW-0812">Transmembrane</keyword>
<dbReference type="EMBL" id="HBHQ01028575">
    <property type="protein sequence ID" value="CAD9827545.1"/>
    <property type="molecule type" value="Transcribed_RNA"/>
</dbReference>
<keyword evidence="5" id="KW-0560">Oxidoreductase</keyword>
<evidence type="ECO:0000256" key="4">
    <source>
        <dbReference type="ARBA" id="ARBA00022857"/>
    </source>
</evidence>
<evidence type="ECO:0000259" key="8">
    <source>
        <dbReference type="Pfam" id="PF01494"/>
    </source>
</evidence>
<dbReference type="InterPro" id="IPR036188">
    <property type="entry name" value="FAD/NAD-bd_sf"/>
</dbReference>
<keyword evidence="2" id="KW-0285">Flavoprotein</keyword>
<sequence length="626" mass="68834">MAVSRRLERARRLRLSEWVALGIVSIHTTTQLSCCAFQVHSTPTLTQALRGGGDAFVYSTSASARSPLFRSATAAATVEITGGEEKKSAIVVGGGPVGLAAALMLASEPHFYNVKVLEATTGDMATAKYDATKAYLYNVNLRGQTWTRSFPAVQAKLHERGVAAGPTAPSGIMIVPSDPSKVLPPFAAMGIGNAPKPGDKPVVQDDGKNSYWIPRHAMVQLLLEEAQATPGIEFCGGQACEAVLPLKKGNNSNSNNNKMQVTTRDAVSGETKQFEADLVVGADGMNSKVREYLATDPNHMLQDEFQDYHPRKFRVKQWISPSSDLRIKVLQFPPQFEIPNVNETTHVTASDSIYAIRSIYNGPKTYLSLGLLPMKDNTQVRPTNVVTRPDHVIWTLTDGPSIRTWFETAFPRMPFKEGNSMISDEEWDRFAKAEGTRFPPCQHSCGMQISHNDRGVVLVGDAMHAYPPDIGQGVNSGLLDVVALDRSLRGVDIVTGRAPKDPSSPPPDLSTALRKYEKNRIPEVKALIRLARFGAPYQYRQPHRIDRIRQTLWTANVALRLLLNKVTFGLVPKAAIMLASDTKLVSYRQIMRRADLTTAGITMASLAMVIRCFFWTSLTTFFRPIP</sequence>
<proteinExistence type="predicted"/>
<feature type="domain" description="FAD-binding" evidence="8">
    <location>
        <begin position="205"/>
        <end position="489"/>
    </location>
</feature>
<keyword evidence="4" id="KW-0521">NADP</keyword>
<name>A0A7S2XTX6_9STRA</name>
<comment type="cofactor">
    <cofactor evidence="1">
        <name>FAD</name>
        <dbReference type="ChEBI" id="CHEBI:57692"/>
    </cofactor>
</comment>
<dbReference type="PRINTS" id="PR00420">
    <property type="entry name" value="RNGMNOXGNASE"/>
</dbReference>
<evidence type="ECO:0000256" key="2">
    <source>
        <dbReference type="ARBA" id="ARBA00022630"/>
    </source>
</evidence>
<evidence type="ECO:0000256" key="6">
    <source>
        <dbReference type="ARBA" id="ARBA00023033"/>
    </source>
</evidence>
<dbReference type="SUPFAM" id="SSF51905">
    <property type="entry name" value="FAD/NAD(P)-binding domain"/>
    <property type="match status" value="1"/>
</dbReference>
<keyword evidence="3" id="KW-0274">FAD</keyword>
<dbReference type="PANTHER" id="PTHR46028:SF2">
    <property type="entry name" value="KYNURENINE 3-MONOOXYGENASE"/>
    <property type="match status" value="1"/>
</dbReference>
<dbReference type="GO" id="GO:0070189">
    <property type="term" value="P:kynurenine metabolic process"/>
    <property type="evidence" value="ECO:0007669"/>
    <property type="project" value="TreeGrafter"/>
</dbReference>
<dbReference type="Pfam" id="PF01494">
    <property type="entry name" value="FAD_binding_3"/>
    <property type="match status" value="1"/>
</dbReference>
<evidence type="ECO:0000256" key="7">
    <source>
        <dbReference type="SAM" id="Phobius"/>
    </source>
</evidence>
<accession>A0A7S2XTX6</accession>
<dbReference type="Gene3D" id="3.50.50.60">
    <property type="entry name" value="FAD/NAD(P)-binding domain"/>
    <property type="match status" value="1"/>
</dbReference>
<evidence type="ECO:0000256" key="1">
    <source>
        <dbReference type="ARBA" id="ARBA00001974"/>
    </source>
</evidence>
<dbReference type="GO" id="GO:0004502">
    <property type="term" value="F:kynurenine 3-monooxygenase activity"/>
    <property type="evidence" value="ECO:0007669"/>
    <property type="project" value="TreeGrafter"/>
</dbReference>
<feature type="transmembrane region" description="Helical" evidence="7">
    <location>
        <begin position="596"/>
        <end position="616"/>
    </location>
</feature>
<keyword evidence="6" id="KW-0503">Monooxygenase</keyword>
<evidence type="ECO:0000256" key="3">
    <source>
        <dbReference type="ARBA" id="ARBA00022827"/>
    </source>
</evidence>
<gene>
    <name evidence="9" type="ORF">ASEP1449_LOCUS19379</name>
</gene>
<organism evidence="9">
    <name type="scientific">Attheya septentrionalis</name>
    <dbReference type="NCBI Taxonomy" id="420275"/>
    <lineage>
        <taxon>Eukaryota</taxon>
        <taxon>Sar</taxon>
        <taxon>Stramenopiles</taxon>
        <taxon>Ochrophyta</taxon>
        <taxon>Bacillariophyta</taxon>
        <taxon>Coscinodiscophyceae</taxon>
        <taxon>Chaetocerotophycidae</taxon>
        <taxon>Chaetocerotales</taxon>
        <taxon>Attheyaceae</taxon>
        <taxon>Attheya</taxon>
    </lineage>
</organism>
<keyword evidence="7" id="KW-0472">Membrane</keyword>
<dbReference type="PANTHER" id="PTHR46028">
    <property type="entry name" value="KYNURENINE 3-MONOOXYGENASE"/>
    <property type="match status" value="1"/>
</dbReference>
<evidence type="ECO:0000256" key="5">
    <source>
        <dbReference type="ARBA" id="ARBA00023002"/>
    </source>
</evidence>